<dbReference type="AlphaFoldDB" id="A0A5B0X4F4"/>
<dbReference type="SUPFAM" id="SSF51905">
    <property type="entry name" value="FAD/NAD(P)-binding domain"/>
    <property type="match status" value="2"/>
</dbReference>
<dbReference type="PRINTS" id="PR00368">
    <property type="entry name" value="FADPNR"/>
</dbReference>
<keyword evidence="2" id="KW-1185">Reference proteome</keyword>
<dbReference type="PANTHER" id="PTHR42877">
    <property type="entry name" value="L-ORNITHINE N(5)-MONOOXYGENASE-RELATED"/>
    <property type="match status" value="1"/>
</dbReference>
<reference evidence="1 2" key="1">
    <citation type="submission" date="2019-09" db="EMBL/GenBank/DDBJ databases">
        <authorList>
            <person name="Chen X.-Y."/>
        </authorList>
    </citation>
    <scope>NUCLEOTIDE SEQUENCE [LARGE SCALE GENOMIC DNA]</scope>
    <source>
        <strain evidence="1 2">NY5</strain>
    </source>
</reference>
<accession>A0A5B0X4F4</accession>
<dbReference type="Pfam" id="PF13738">
    <property type="entry name" value="Pyr_redox_3"/>
    <property type="match status" value="1"/>
</dbReference>
<dbReference type="EMBL" id="VTUX01000001">
    <property type="protein sequence ID" value="KAA1194250.1"/>
    <property type="molecule type" value="Genomic_DNA"/>
</dbReference>
<proteinExistence type="predicted"/>
<dbReference type="InterPro" id="IPR051209">
    <property type="entry name" value="FAD-bind_Monooxygenase_sf"/>
</dbReference>
<evidence type="ECO:0000313" key="2">
    <source>
        <dbReference type="Proteomes" id="UP000323708"/>
    </source>
</evidence>
<gene>
    <name evidence="1" type="ORF">F0M18_02100</name>
</gene>
<dbReference type="PRINTS" id="PR00411">
    <property type="entry name" value="PNDRDTASEI"/>
</dbReference>
<dbReference type="PANTHER" id="PTHR42877:SF4">
    <property type="entry name" value="FAD_NAD(P)-BINDING DOMAIN-CONTAINING PROTEIN-RELATED"/>
    <property type="match status" value="1"/>
</dbReference>
<organism evidence="1 2">
    <name type="scientific">Pseudohalioglobus sediminis</name>
    <dbReference type="NCBI Taxonomy" id="2606449"/>
    <lineage>
        <taxon>Bacteria</taxon>
        <taxon>Pseudomonadati</taxon>
        <taxon>Pseudomonadota</taxon>
        <taxon>Gammaproteobacteria</taxon>
        <taxon>Cellvibrionales</taxon>
        <taxon>Halieaceae</taxon>
        <taxon>Pseudohalioglobus</taxon>
    </lineage>
</organism>
<name>A0A5B0X4F4_9GAMM</name>
<dbReference type="Gene3D" id="3.50.50.60">
    <property type="entry name" value="FAD/NAD(P)-binding domain"/>
    <property type="match status" value="2"/>
</dbReference>
<protein>
    <submittedName>
        <fullName evidence="1">NAD(P)/FAD-dependent oxidoreductase</fullName>
    </submittedName>
</protein>
<sequence length="488" mass="54980">MAKTTLRVVVIGAGMSGILAAIKLQQAGYTDVIVYEKADRIGGTWRENTYPGLTCDVPSHHYTYSFERNPDWTRHLPPGGEIQAYFERVTDSYHVRESIRFNTEVVAASYRDQRWHLELADGSRDSADVVIAATGVLHHPSWPEIPGMDTFRGALFHSARWDHSVPLAGKRVGIVGMGSTGVQIVSELSAAGVAVSHFVRTPQWIMPVENGYFPEQERAAFRADPELLNRTMDFEGYAASVDAYTQALTNPDSEVAIAMSTACRENLQQGVHDATLREQLTPDHEPFCKRLIFSPDYYQAIQRPNAHLVRSDIRCIEPGGIRTGDGCLHELDVIALATGFRADQFMRPMRIHGRDGLDLETLWAKRPVAYLAVAMPDFPNFFMLNGPNGPVGNFSLIEIAEIQWRYIEQLLERLRSGEYRAISPTRDAMEAFDSERVAAAKKTIWYTGGCQSWYLDAEGIPASWPWSFSKFVSMMREPEWRHYQLTTE</sequence>
<dbReference type="RefSeq" id="WP_149609719.1">
    <property type="nucleotide sequence ID" value="NZ_VTUX01000001.1"/>
</dbReference>
<comment type="caution">
    <text evidence="1">The sequence shown here is derived from an EMBL/GenBank/DDBJ whole genome shotgun (WGS) entry which is preliminary data.</text>
</comment>
<dbReference type="Proteomes" id="UP000323708">
    <property type="component" value="Unassembled WGS sequence"/>
</dbReference>
<dbReference type="InterPro" id="IPR036188">
    <property type="entry name" value="FAD/NAD-bd_sf"/>
</dbReference>
<evidence type="ECO:0000313" key="1">
    <source>
        <dbReference type="EMBL" id="KAA1194250.1"/>
    </source>
</evidence>